<evidence type="ECO:0000256" key="2">
    <source>
        <dbReference type="ARBA" id="ARBA00022723"/>
    </source>
</evidence>
<protein>
    <submittedName>
        <fullName evidence="6">FAD-dependent oxidoreductase</fullName>
    </submittedName>
</protein>
<dbReference type="InterPro" id="IPR036188">
    <property type="entry name" value="FAD/NAD-bd_sf"/>
</dbReference>
<dbReference type="PANTHER" id="PTHR43498:SF1">
    <property type="entry name" value="COB--COM HETERODISULFIDE REDUCTASE IRON-SULFUR SUBUNIT A"/>
    <property type="match status" value="1"/>
</dbReference>
<evidence type="ECO:0000256" key="1">
    <source>
        <dbReference type="ARBA" id="ARBA00022485"/>
    </source>
</evidence>
<keyword evidence="2" id="KW-0479">Metal-binding</keyword>
<gene>
    <name evidence="6" type="ORF">JFL75_11055</name>
</gene>
<evidence type="ECO:0000313" key="6">
    <source>
        <dbReference type="EMBL" id="QQO07497.1"/>
    </source>
</evidence>
<dbReference type="GO" id="GO:0016491">
    <property type="term" value="F:oxidoreductase activity"/>
    <property type="evidence" value="ECO:0007669"/>
    <property type="project" value="UniProtKB-KW"/>
</dbReference>
<dbReference type="Gene3D" id="2.60.120.260">
    <property type="entry name" value="Galactose-binding domain-like"/>
    <property type="match status" value="1"/>
</dbReference>
<dbReference type="Gene3D" id="3.50.50.60">
    <property type="entry name" value="FAD/NAD(P)-binding domain"/>
    <property type="match status" value="1"/>
</dbReference>
<evidence type="ECO:0000256" key="5">
    <source>
        <dbReference type="ARBA" id="ARBA00023014"/>
    </source>
</evidence>
<keyword evidence="7" id="KW-1185">Reference proteome</keyword>
<dbReference type="EMBL" id="CP067089">
    <property type="protein sequence ID" value="QQO07497.1"/>
    <property type="molecule type" value="Genomic_DNA"/>
</dbReference>
<keyword evidence="1" id="KW-0004">4Fe-4S</keyword>
<reference evidence="6" key="1">
    <citation type="submission" date="2021-01" db="EMBL/GenBank/DDBJ databases">
        <title>Description of Breznakiella homolactica.</title>
        <authorList>
            <person name="Song Y."/>
            <person name="Brune A."/>
        </authorList>
    </citation>
    <scope>NUCLEOTIDE SEQUENCE</scope>
    <source>
        <strain evidence="6">RmG30</strain>
    </source>
</reference>
<dbReference type="KEGG" id="bhc:JFL75_11055"/>
<evidence type="ECO:0000256" key="4">
    <source>
        <dbReference type="ARBA" id="ARBA00023004"/>
    </source>
</evidence>
<name>A0A7T7XJR2_9SPIR</name>
<evidence type="ECO:0000313" key="7">
    <source>
        <dbReference type="Proteomes" id="UP000595917"/>
    </source>
</evidence>
<accession>A0A7T7XJR2</accession>
<dbReference type="Proteomes" id="UP000595917">
    <property type="component" value="Chromosome"/>
</dbReference>
<dbReference type="SUPFAM" id="SSF51905">
    <property type="entry name" value="FAD/NAD(P)-binding domain"/>
    <property type="match status" value="1"/>
</dbReference>
<dbReference type="Pfam" id="PF12831">
    <property type="entry name" value="FAD_oxidored"/>
    <property type="match status" value="1"/>
</dbReference>
<organism evidence="6 7">
    <name type="scientific">Breznakiella homolactica</name>
    <dbReference type="NCBI Taxonomy" id="2798577"/>
    <lineage>
        <taxon>Bacteria</taxon>
        <taxon>Pseudomonadati</taxon>
        <taxon>Spirochaetota</taxon>
        <taxon>Spirochaetia</taxon>
        <taxon>Spirochaetales</taxon>
        <taxon>Breznakiellaceae</taxon>
        <taxon>Breznakiella</taxon>
    </lineage>
</organism>
<keyword evidence="4" id="KW-0408">Iron</keyword>
<dbReference type="GO" id="GO:0051539">
    <property type="term" value="F:4 iron, 4 sulfur cluster binding"/>
    <property type="evidence" value="ECO:0007669"/>
    <property type="project" value="UniProtKB-KW"/>
</dbReference>
<dbReference type="AlphaFoldDB" id="A0A7T7XJR2"/>
<dbReference type="InterPro" id="IPR039650">
    <property type="entry name" value="HdrA-like"/>
</dbReference>
<dbReference type="GO" id="GO:0046872">
    <property type="term" value="F:metal ion binding"/>
    <property type="evidence" value="ECO:0007669"/>
    <property type="project" value="UniProtKB-KW"/>
</dbReference>
<proteinExistence type="predicted"/>
<keyword evidence="3" id="KW-0560">Oxidoreductase</keyword>
<dbReference type="RefSeq" id="WP_215624802.1">
    <property type="nucleotide sequence ID" value="NZ_CP067089.2"/>
</dbReference>
<dbReference type="PANTHER" id="PTHR43498">
    <property type="entry name" value="FERREDOXIN:COB-COM HETERODISULFIDE REDUCTASE SUBUNIT A"/>
    <property type="match status" value="1"/>
</dbReference>
<keyword evidence="5" id="KW-0411">Iron-sulfur</keyword>
<evidence type="ECO:0000256" key="3">
    <source>
        <dbReference type="ARBA" id="ARBA00023002"/>
    </source>
</evidence>
<dbReference type="PRINTS" id="PR00411">
    <property type="entry name" value="PNDRDTASEI"/>
</dbReference>
<sequence>MKITVDFAVVGGGQAGMCAAIAAAQEGAKVALIQDRSMLGGNASSQGFVPGHGAEAMAHNRNCRDSGLIEAMRLDYYLTYSPYSDSRSYWDLILDKYCEKEKNLTVLYNTRVIDCHTENNRITGVRGINLWTEETYDIEADYFMDDTGDGWLAAKAGASFRFGREAKSEFNEQVFGKDKADSQTLGCSIYGFAMKRDYPVPFKRPDWAVEYKDCQSLAHRPHDYSHLFPTITSSKDQRTIQFFWWLEWGGQLNVIKDAEKIYKHLLAELFGLWDHLKNTCTDETRKALECFELTSWSAFPLKRESRRIMGDYILNENDLFYPKLFEDRIGFGGWPLDDHPPNGIESHEPGCDQVFLYEPYSIPYRCCYSKDIDNLFIGGRCISVTHAALASVRVMNTLAILGEAVGTAAALCSTRGCSPRELGQNHIGELQTRILDRDLYLIGMKNTNPLNKAQRSTVAVSSERTLKGVGDFQDEAELRWDTALQIPVSTGSVDVLSVFLNSRKDGAEIEWEIYRSAALGNVEGSPAASGKFVAREGKVWYTISPGDLEFSYGDILTLVLKAQPDVSWLYGPEAYQTRWGVKFTGGGDAAVYHGRARMAPSGREWTFINHNGRLPVTLAGWLEGKAGKNIHGKLFVTPCFKIEPEQKPYGGENLINGVTRSESWPNIWISGSGKNQSAELRWNQDEEISRVEIIFDTQLDYSDQKYGFPRGAEDNTMPAVIGETVKDFSVEYFDGQGWNVFAQCSGNIYRRWKHELDTPVKTKAIRFTARDTWGSPYVGVYEIKVY</sequence>